<organism evidence="11 12">
    <name type="scientific">Paenibacillus soyae</name>
    <dbReference type="NCBI Taxonomy" id="2969249"/>
    <lineage>
        <taxon>Bacteria</taxon>
        <taxon>Bacillati</taxon>
        <taxon>Bacillota</taxon>
        <taxon>Bacilli</taxon>
        <taxon>Bacillales</taxon>
        <taxon>Paenibacillaceae</taxon>
        <taxon>Paenibacillus</taxon>
    </lineage>
</organism>
<dbReference type="Pfam" id="PF13537">
    <property type="entry name" value="GATase_7"/>
    <property type="match status" value="1"/>
</dbReference>
<keyword evidence="5 9" id="KW-0067">ATP-binding</keyword>
<keyword evidence="12" id="KW-1185">Reference proteome</keyword>
<dbReference type="InterPro" id="IPR017932">
    <property type="entry name" value="GATase_2_dom"/>
</dbReference>
<name>A0A9X2MIP8_9BACL</name>
<comment type="caution">
    <text evidence="11">The sequence shown here is derived from an EMBL/GenBank/DDBJ whole genome shotgun (WGS) entry which is preliminary data.</text>
</comment>
<dbReference type="AlphaFoldDB" id="A0A9X2MIP8"/>
<comment type="similarity">
    <text evidence="2">Belongs to the asparagine synthetase family.</text>
</comment>
<dbReference type="Gene3D" id="3.40.50.620">
    <property type="entry name" value="HUPs"/>
    <property type="match status" value="1"/>
</dbReference>
<dbReference type="PROSITE" id="PS51278">
    <property type="entry name" value="GATASE_TYPE_2"/>
    <property type="match status" value="1"/>
</dbReference>
<dbReference type="GO" id="GO:0006529">
    <property type="term" value="P:asparagine biosynthetic process"/>
    <property type="evidence" value="ECO:0007669"/>
    <property type="project" value="UniProtKB-KW"/>
</dbReference>
<dbReference type="InterPro" id="IPR029055">
    <property type="entry name" value="Ntn_hydrolases_N"/>
</dbReference>
<evidence type="ECO:0000256" key="4">
    <source>
        <dbReference type="ARBA" id="ARBA00022741"/>
    </source>
</evidence>
<evidence type="ECO:0000256" key="5">
    <source>
        <dbReference type="ARBA" id="ARBA00022840"/>
    </source>
</evidence>
<feature type="binding site" evidence="9">
    <location>
        <position position="297"/>
    </location>
    <ligand>
        <name>ATP</name>
        <dbReference type="ChEBI" id="CHEBI:30616"/>
    </ligand>
</feature>
<keyword evidence="4 9" id="KW-0547">Nucleotide-binding</keyword>
<feature type="domain" description="Glutamine amidotransferase type-2" evidence="10">
    <location>
        <begin position="5"/>
        <end position="217"/>
    </location>
</feature>
<evidence type="ECO:0000313" key="11">
    <source>
        <dbReference type="EMBL" id="MCR2802528.1"/>
    </source>
</evidence>
<keyword evidence="7" id="KW-0315">Glutamine amidotransferase</keyword>
<dbReference type="InterPro" id="IPR001962">
    <property type="entry name" value="Asn_synthase"/>
</dbReference>
<evidence type="ECO:0000256" key="7">
    <source>
        <dbReference type="ARBA" id="ARBA00022962"/>
    </source>
</evidence>
<proteinExistence type="inferred from homology"/>
<dbReference type="PANTHER" id="PTHR43284">
    <property type="entry name" value="ASPARAGINE SYNTHETASE (GLUTAMINE-HYDROLYZING)"/>
    <property type="match status" value="1"/>
</dbReference>
<accession>A0A9X2MIP8</accession>
<reference evidence="11" key="1">
    <citation type="submission" date="2022-08" db="EMBL/GenBank/DDBJ databases">
        <title>The genomic sequence of strain Paenibacillus sp. SCIV0701.</title>
        <authorList>
            <person name="Zhao H."/>
        </authorList>
    </citation>
    <scope>NUCLEOTIDE SEQUENCE</scope>
    <source>
        <strain evidence="11">SCIV0701</strain>
    </source>
</reference>
<protein>
    <recommendedName>
        <fullName evidence="3">asparagine synthase (glutamine-hydrolyzing)</fullName>
        <ecNumber evidence="3">6.3.5.4</ecNumber>
    </recommendedName>
</protein>
<comment type="pathway">
    <text evidence="1">Amino-acid biosynthesis; L-asparagine biosynthesis; L-asparagine from L-aspartate (L-Gln route): step 1/1.</text>
</comment>
<evidence type="ECO:0000259" key="10">
    <source>
        <dbReference type="PROSITE" id="PS51278"/>
    </source>
</evidence>
<dbReference type="PIRSF" id="PIRSF001589">
    <property type="entry name" value="Asn_synthetase_glu-h"/>
    <property type="match status" value="1"/>
</dbReference>
<evidence type="ECO:0000256" key="6">
    <source>
        <dbReference type="ARBA" id="ARBA00022888"/>
    </source>
</evidence>
<gene>
    <name evidence="11" type="ORF">NQZ67_01415</name>
</gene>
<evidence type="ECO:0000256" key="1">
    <source>
        <dbReference type="ARBA" id="ARBA00005187"/>
    </source>
</evidence>
<dbReference type="SUPFAM" id="SSF52402">
    <property type="entry name" value="Adenine nucleotide alpha hydrolases-like"/>
    <property type="match status" value="1"/>
</dbReference>
<dbReference type="EMBL" id="JANIPJ010000001">
    <property type="protein sequence ID" value="MCR2802528.1"/>
    <property type="molecule type" value="Genomic_DNA"/>
</dbReference>
<dbReference type="Gene3D" id="3.60.20.10">
    <property type="entry name" value="Glutamine Phosphoribosylpyrophosphate, subunit 1, domain 1"/>
    <property type="match status" value="1"/>
</dbReference>
<comment type="catalytic activity">
    <reaction evidence="8">
        <text>L-aspartate + L-glutamine + ATP + H2O = L-asparagine + L-glutamate + AMP + diphosphate + H(+)</text>
        <dbReference type="Rhea" id="RHEA:12228"/>
        <dbReference type="ChEBI" id="CHEBI:15377"/>
        <dbReference type="ChEBI" id="CHEBI:15378"/>
        <dbReference type="ChEBI" id="CHEBI:29985"/>
        <dbReference type="ChEBI" id="CHEBI:29991"/>
        <dbReference type="ChEBI" id="CHEBI:30616"/>
        <dbReference type="ChEBI" id="CHEBI:33019"/>
        <dbReference type="ChEBI" id="CHEBI:58048"/>
        <dbReference type="ChEBI" id="CHEBI:58359"/>
        <dbReference type="ChEBI" id="CHEBI:456215"/>
        <dbReference type="EC" id="6.3.5.4"/>
    </reaction>
</comment>
<dbReference type="InterPro" id="IPR051786">
    <property type="entry name" value="ASN_synthetase/amidase"/>
</dbReference>
<evidence type="ECO:0000256" key="2">
    <source>
        <dbReference type="ARBA" id="ARBA00005752"/>
    </source>
</evidence>
<dbReference type="SUPFAM" id="SSF56235">
    <property type="entry name" value="N-terminal nucleophile aminohydrolases (Ntn hydrolases)"/>
    <property type="match status" value="1"/>
</dbReference>
<dbReference type="RefSeq" id="WP_257442061.1">
    <property type="nucleotide sequence ID" value="NZ_JANIPJ010000001.1"/>
</dbReference>
<dbReference type="InterPro" id="IPR014729">
    <property type="entry name" value="Rossmann-like_a/b/a_fold"/>
</dbReference>
<dbReference type="EC" id="6.3.5.4" evidence="3"/>
<dbReference type="GO" id="GO:0005524">
    <property type="term" value="F:ATP binding"/>
    <property type="evidence" value="ECO:0007669"/>
    <property type="project" value="UniProtKB-KW"/>
</dbReference>
<dbReference type="CDD" id="cd00712">
    <property type="entry name" value="AsnB"/>
    <property type="match status" value="1"/>
</dbReference>
<evidence type="ECO:0000256" key="9">
    <source>
        <dbReference type="PIRSR" id="PIRSR001589-2"/>
    </source>
</evidence>
<dbReference type="InterPro" id="IPR033738">
    <property type="entry name" value="AsnB_N"/>
</dbReference>
<feature type="binding site" evidence="9">
    <location>
        <position position="100"/>
    </location>
    <ligand>
        <name>L-glutamine</name>
        <dbReference type="ChEBI" id="CHEBI:58359"/>
    </ligand>
</feature>
<keyword evidence="6" id="KW-0061">Asparagine biosynthesis</keyword>
<keyword evidence="6" id="KW-0028">Amino-acid biosynthesis</keyword>
<sequence length="648" mass="75137">MSAICCLHHLQSQPLPTGLGPALMEKLAHYPADSIDSWQERDVFLGCHGQWITPEARDEKLPRYDRDLQLAITSDAIIDNRSELFAKLQVPAAERGGMTDSRLLLLAYRRWGQEMAEHLVGDFAFIIWDGRDRSLFGARDFSGTRNLYFAERNGLVAFCTAIRPLLSLPGIDRELNEGWISEFLAIPITTEAVDLFSSVYKHVRQIPPAHCFTISGGQLTFRRYITIRPGESLKLKSNEEYEEAFRDVYREAISSKLRTFREVGANLSGGLDSGSVVSFAARELKEQNKTLHTFSYVPLEDFQDWTPRSRVANERSLIQETVGYVGNIRDRYFDFPDMNPLSEVDEWLDMMETPYKFYENSFWMKGIYEQASQTNAGVLLTGSRGNWTVSWGPVMDYQAGLMRRFRWFKLYREFNMYSNNLGANRSRLYRYLVKKAYPGLAKRLSRAPQEEDPIVPDLINPEFAKRTNVYERLEQYGYDFWGQSSQDVYEVRRKQFEKLYYWTITGTVGCKQSLRHKLWERDATNDLRVIRFCLSVPQDQFVQNGYGRSLIRRSTSGYLPDSIRLNQKVRGIQGADGLHRILPMWPAFIGEAEQLVADPEMKDFLNMQELTKALEAVKHSPDPKRVFDTDFRILMRGLIFRRFVRKHA</sequence>
<evidence type="ECO:0000256" key="8">
    <source>
        <dbReference type="ARBA" id="ARBA00048741"/>
    </source>
</evidence>
<dbReference type="Pfam" id="PF00733">
    <property type="entry name" value="Asn_synthase"/>
    <property type="match status" value="1"/>
</dbReference>
<evidence type="ECO:0000256" key="3">
    <source>
        <dbReference type="ARBA" id="ARBA00012737"/>
    </source>
</evidence>
<dbReference type="GO" id="GO:0004066">
    <property type="term" value="F:asparagine synthase (glutamine-hydrolyzing) activity"/>
    <property type="evidence" value="ECO:0007669"/>
    <property type="project" value="UniProtKB-EC"/>
</dbReference>
<dbReference type="Proteomes" id="UP001141950">
    <property type="component" value="Unassembled WGS sequence"/>
</dbReference>
<dbReference type="InterPro" id="IPR006426">
    <property type="entry name" value="Asn_synth_AEB"/>
</dbReference>
<evidence type="ECO:0000313" key="12">
    <source>
        <dbReference type="Proteomes" id="UP001141950"/>
    </source>
</evidence>
<dbReference type="PANTHER" id="PTHR43284:SF1">
    <property type="entry name" value="ASPARAGINE SYNTHETASE"/>
    <property type="match status" value="1"/>
</dbReference>